<sequence length="849" mass="97427">MKQLKQQYFRPVLPLFREHRAGLLAYLGCLCLLFSALPLAAADRFVSFSNGDFLLNEGGKVGIFVDETDQKGISLAAHNLAEDLKKVCGAQVVFTEAAAARIVIGSIGHSKAIDKLIKEKRLNGALLRGKREKFILQRIGKQLIITGSDRRGTIYGIYELSQQMGVSPWYDWADVLIERHDKIYISAGIYTDGEPAVRYRGLFLNDEAPCLTSWVKHTYGTDYGDHRFYARVFELLLRLKGNMLWPAMWGWAFYADDPENSKTADEMGIIIGTSHHEPMARNHQEWARKRKEYGAWNYQTNQNVLDQFFREGIRRKGKEDIVTIGMRGDGDEAMSAAADTRLLERIVSNQRRIIREVSGRPAGETPQVWALYKEVLEYYDKGMRVPDDVTIMLCDDNWGNVRRVPNERERKHKGGWGLYYHVDYVGAPRNTKWLNVTPTQHMFEQLQLAYQYGLDRIWILNVGDLKPMEYPISLFMDMAWNPNEFAISAITDHTLRFCAEQFGDSQAPEAARILNLLNKYNGRITAEMLDKDTYNLATGEWKTVVGQYEQLEMEALRQFITLRPEQRDAYQQLILFPLQAMGNLYNMYYAQAMNHRLYAHNDPDANLWADRCEAAFKRDSMLCRAYNRDISGGKWNGMMTQKHIGYTSWNDDFAHDMQPKLYRISDTSAGGFSFVGRQGVISMEAEHYHTATDAARAKWAIIPFMGRTCSGITLTPYTESVAGARLSYRFSMPDCTTDSVKIHVVVKSTLDYLNKGSLTYTVKLDDEMGENVRFNARLNEKPENIYSIYYPTVARRVIEHVVTLPVKKADWHTLTLEPSDPAIVFEKVIVDYGGYQTSYLFMEESDHRR</sequence>
<comment type="caution">
    <text evidence="2">The sequence shown here is derived from an EMBL/GenBank/DDBJ whole genome shotgun (WGS) entry which is preliminary data.</text>
</comment>
<evidence type="ECO:0000259" key="1">
    <source>
        <dbReference type="Pfam" id="PF17829"/>
    </source>
</evidence>
<accession>A0AAW4NT56</accession>
<dbReference type="EMBL" id="JAHXRF010000014">
    <property type="protein sequence ID" value="MBW4866236.1"/>
    <property type="molecule type" value="Genomic_DNA"/>
</dbReference>
<dbReference type="Pfam" id="PF15979">
    <property type="entry name" value="Glyco_hydro_115"/>
    <property type="match status" value="1"/>
</dbReference>
<keyword evidence="2" id="KW-0378">Hydrolase</keyword>
<reference evidence="2" key="1">
    <citation type="submission" date="2021-07" db="EMBL/GenBank/DDBJ databases">
        <title>Genomic diversity and antimicrobial resistance of Prevotella spp. isolated from chronic lung disease airways.</title>
        <authorList>
            <person name="Webb K.A."/>
            <person name="Olagoke O.S."/>
            <person name="Baird T."/>
            <person name="Neill J."/>
            <person name="Pham A."/>
            <person name="Wells T.J."/>
            <person name="Ramsay K.A."/>
            <person name="Bell S.C."/>
            <person name="Sarovich D.S."/>
            <person name="Price E.P."/>
        </authorList>
    </citation>
    <scope>NUCLEOTIDE SEQUENCE</scope>
    <source>
        <strain evidence="2">SCHI0047.S.3</strain>
    </source>
</reference>
<gene>
    <name evidence="2" type="ORF">KZY68_09505</name>
</gene>
<dbReference type="GO" id="GO:0016787">
    <property type="term" value="F:hydrolase activity"/>
    <property type="evidence" value="ECO:0007669"/>
    <property type="project" value="UniProtKB-KW"/>
</dbReference>
<evidence type="ECO:0000313" key="2">
    <source>
        <dbReference type="EMBL" id="MBW4866236.1"/>
    </source>
</evidence>
<dbReference type="Proteomes" id="UP001196873">
    <property type="component" value="Unassembled WGS sequence"/>
</dbReference>
<dbReference type="RefSeq" id="WP_219427950.1">
    <property type="nucleotide sequence ID" value="NZ_JAHXRD010000013.1"/>
</dbReference>
<dbReference type="AlphaFoldDB" id="A0AAW4NT56"/>
<name>A0AAW4NT56_9BACT</name>
<protein>
    <submittedName>
        <fullName evidence="2">Glycosyl hydrolase 115 family protein</fullName>
    </submittedName>
</protein>
<dbReference type="PANTHER" id="PTHR37842">
    <property type="match status" value="1"/>
</dbReference>
<feature type="domain" description="Gylcosyl hydrolase 115 C-terminal" evidence="1">
    <location>
        <begin position="674"/>
        <end position="841"/>
    </location>
</feature>
<dbReference type="Pfam" id="PF17829">
    <property type="entry name" value="GH115_C"/>
    <property type="match status" value="1"/>
</dbReference>
<evidence type="ECO:0000313" key="3">
    <source>
        <dbReference type="Proteomes" id="UP001196873"/>
    </source>
</evidence>
<dbReference type="InterPro" id="IPR041437">
    <property type="entry name" value="GH115_C"/>
</dbReference>
<proteinExistence type="predicted"/>
<dbReference type="PANTHER" id="PTHR37842:SF2">
    <property type="entry name" value="GYLCOSYL HYDROLASE 115 C-TERMINAL DOMAIN-CONTAINING PROTEIN"/>
    <property type="match status" value="1"/>
</dbReference>
<organism evidence="2 3">
    <name type="scientific">Segatella salivae</name>
    <dbReference type="NCBI Taxonomy" id="228604"/>
    <lineage>
        <taxon>Bacteria</taxon>
        <taxon>Pseudomonadati</taxon>
        <taxon>Bacteroidota</taxon>
        <taxon>Bacteroidia</taxon>
        <taxon>Bacteroidales</taxon>
        <taxon>Prevotellaceae</taxon>
        <taxon>Segatella</taxon>
    </lineage>
</organism>
<dbReference type="InterPro" id="IPR031924">
    <property type="entry name" value="GH115"/>
</dbReference>